<accession>A0AAV0ZZP2</accession>
<sequence>MLHSSPKPQQKPFAGALNGVCDTPISQLPQPILKGDRLSITIPEDEYQARVESCKHNLHGRVLWPKCSKPLSTGQNSREVLRFLEEFRKMENRAWNLSPGILKSFPWSKDFMPNLQQNNIAQV</sequence>
<keyword evidence="2" id="KW-1185">Reference proteome</keyword>
<reference evidence="1 2" key="1">
    <citation type="submission" date="2023-01" db="EMBL/GenBank/DDBJ databases">
        <authorList>
            <person name="Kreplak J."/>
        </authorList>
    </citation>
    <scope>NUCLEOTIDE SEQUENCE [LARGE SCALE GENOMIC DNA]</scope>
</reference>
<evidence type="ECO:0000313" key="1">
    <source>
        <dbReference type="EMBL" id="CAI8603008.1"/>
    </source>
</evidence>
<protein>
    <submittedName>
        <fullName evidence="1">Uncharacterized protein</fullName>
    </submittedName>
</protein>
<dbReference type="EMBL" id="OX451738">
    <property type="protein sequence ID" value="CAI8603008.1"/>
    <property type="molecule type" value="Genomic_DNA"/>
</dbReference>
<evidence type="ECO:0000313" key="2">
    <source>
        <dbReference type="Proteomes" id="UP001157006"/>
    </source>
</evidence>
<proteinExistence type="predicted"/>
<organism evidence="1 2">
    <name type="scientific">Vicia faba</name>
    <name type="common">Broad bean</name>
    <name type="synonym">Faba vulgaris</name>
    <dbReference type="NCBI Taxonomy" id="3906"/>
    <lineage>
        <taxon>Eukaryota</taxon>
        <taxon>Viridiplantae</taxon>
        <taxon>Streptophyta</taxon>
        <taxon>Embryophyta</taxon>
        <taxon>Tracheophyta</taxon>
        <taxon>Spermatophyta</taxon>
        <taxon>Magnoliopsida</taxon>
        <taxon>eudicotyledons</taxon>
        <taxon>Gunneridae</taxon>
        <taxon>Pentapetalae</taxon>
        <taxon>rosids</taxon>
        <taxon>fabids</taxon>
        <taxon>Fabales</taxon>
        <taxon>Fabaceae</taxon>
        <taxon>Papilionoideae</taxon>
        <taxon>50 kb inversion clade</taxon>
        <taxon>NPAAA clade</taxon>
        <taxon>Hologalegina</taxon>
        <taxon>IRL clade</taxon>
        <taxon>Fabeae</taxon>
        <taxon>Vicia</taxon>
    </lineage>
</organism>
<name>A0AAV0ZZP2_VICFA</name>
<dbReference type="AlphaFoldDB" id="A0AAV0ZZP2"/>
<dbReference type="Proteomes" id="UP001157006">
    <property type="component" value="Chromosome 3"/>
</dbReference>
<gene>
    <name evidence="1" type="ORF">VFH_III066880</name>
</gene>